<dbReference type="RefSeq" id="WP_208870418.1">
    <property type="nucleotide sequence ID" value="NZ_JAGGLP010000046.1"/>
</dbReference>
<evidence type="ECO:0000313" key="4">
    <source>
        <dbReference type="EMBL" id="MBP2056444.1"/>
    </source>
</evidence>
<feature type="compositionally biased region" description="Basic residues" evidence="2">
    <location>
        <begin position="362"/>
        <end position="375"/>
    </location>
</feature>
<dbReference type="SUPFAM" id="SSF53720">
    <property type="entry name" value="ALDH-like"/>
    <property type="match status" value="1"/>
</dbReference>
<organism evidence="4 5">
    <name type="scientific">Streptomyces griseochromogenes</name>
    <dbReference type="NCBI Taxonomy" id="68214"/>
    <lineage>
        <taxon>Bacteria</taxon>
        <taxon>Bacillati</taxon>
        <taxon>Actinomycetota</taxon>
        <taxon>Actinomycetes</taxon>
        <taxon>Kitasatosporales</taxon>
        <taxon>Streptomycetaceae</taxon>
        <taxon>Streptomyces</taxon>
    </lineage>
</organism>
<feature type="compositionally biased region" description="Basic residues" evidence="2">
    <location>
        <begin position="260"/>
        <end position="285"/>
    </location>
</feature>
<dbReference type="Pfam" id="PF00171">
    <property type="entry name" value="Aldedh"/>
    <property type="match status" value="1"/>
</dbReference>
<keyword evidence="1" id="KW-0560">Oxidoreductase</keyword>
<reference evidence="4 5" key="1">
    <citation type="submission" date="2021-03" db="EMBL/GenBank/DDBJ databases">
        <title>Genomic Encyclopedia of Type Strains, Phase IV (KMG-IV): sequencing the most valuable type-strain genomes for metagenomic binning, comparative biology and taxonomic classification.</title>
        <authorList>
            <person name="Goeker M."/>
        </authorList>
    </citation>
    <scope>NUCLEOTIDE SEQUENCE [LARGE SCALE GENOMIC DNA]</scope>
    <source>
        <strain evidence="4 5">DSM 40499</strain>
    </source>
</reference>
<accession>A0ABS4M9V4</accession>
<feature type="compositionally biased region" description="Polar residues" evidence="2">
    <location>
        <begin position="286"/>
        <end position="297"/>
    </location>
</feature>
<feature type="domain" description="Aldehyde dehydrogenase" evidence="3">
    <location>
        <begin position="8"/>
        <end position="125"/>
    </location>
</feature>
<dbReference type="InterPro" id="IPR015590">
    <property type="entry name" value="Aldehyde_DH_dom"/>
</dbReference>
<dbReference type="Gene3D" id="3.40.605.10">
    <property type="entry name" value="Aldehyde Dehydrogenase, Chain A, domain 1"/>
    <property type="match status" value="1"/>
</dbReference>
<evidence type="ECO:0000259" key="3">
    <source>
        <dbReference type="Pfam" id="PF00171"/>
    </source>
</evidence>
<feature type="compositionally biased region" description="Basic residues" evidence="2">
    <location>
        <begin position="227"/>
        <end position="242"/>
    </location>
</feature>
<dbReference type="InterPro" id="IPR016162">
    <property type="entry name" value="Ald_DH_N"/>
</dbReference>
<name>A0ABS4M9V4_9ACTN</name>
<gene>
    <name evidence="4" type="ORF">J2Z21_009462</name>
</gene>
<dbReference type="InterPro" id="IPR016161">
    <property type="entry name" value="Ald_DH/histidinol_DH"/>
</dbReference>
<feature type="compositionally biased region" description="Basic residues" evidence="2">
    <location>
        <begin position="330"/>
        <end position="339"/>
    </location>
</feature>
<protein>
    <recommendedName>
        <fullName evidence="3">Aldehyde dehydrogenase domain-containing protein</fullName>
    </recommendedName>
</protein>
<feature type="region of interest" description="Disordered" evidence="2">
    <location>
        <begin position="190"/>
        <end position="382"/>
    </location>
</feature>
<comment type="caution">
    <text evidence="4">The sequence shown here is derived from an EMBL/GenBank/DDBJ whole genome shotgun (WGS) entry which is preliminary data.</text>
</comment>
<proteinExistence type="predicted"/>
<keyword evidence="5" id="KW-1185">Reference proteome</keyword>
<feature type="compositionally biased region" description="Low complexity" evidence="2">
    <location>
        <begin position="243"/>
        <end position="252"/>
    </location>
</feature>
<dbReference type="Proteomes" id="UP001519309">
    <property type="component" value="Unassembled WGS sequence"/>
</dbReference>
<evidence type="ECO:0000256" key="1">
    <source>
        <dbReference type="ARBA" id="ARBA00023002"/>
    </source>
</evidence>
<dbReference type="EMBL" id="JAGGLP010000046">
    <property type="protein sequence ID" value="MBP2056444.1"/>
    <property type="molecule type" value="Genomic_DNA"/>
</dbReference>
<sequence>MPAVVPTVSNPADLSDVLVRIPAPGTTTAIHAVERARAAQPGWLTGGATARSAALTAIVQAVEAAAEELSVLAVREVGKPLAEARAEAARTAAIWRYYAQTPFEPSGAVHETAGGPVLLLTRRRPRPAARGPGRVPAPATEWTRRALVRARSRPSPSSAMHVCQARALNAMGTASPAAWATGAGTSACRAPSGLQPAARDDGGSDHQGIAGQLADRADVTGVPSGCGRRRRTAVDRHCRRGGRSTSSTCRGCPVGGPGRRWSRHPPCRRRPAWRVTRRRRLRRARSTPTCSSQGSRQQDQEPPDDHAAPGGAGGPLKSPECVVATPRGPHPGHRLRVVTHRLTTDRTHRHRRVRPGPEGTRPQRRWQRRVVRRTRQTGGTSG</sequence>
<evidence type="ECO:0000256" key="2">
    <source>
        <dbReference type="SAM" id="MobiDB-lite"/>
    </source>
</evidence>
<evidence type="ECO:0000313" key="5">
    <source>
        <dbReference type="Proteomes" id="UP001519309"/>
    </source>
</evidence>